<organism evidence="2 3">
    <name type="scientific">Neorhodopirellula lusitana</name>
    <dbReference type="NCBI Taxonomy" id="445327"/>
    <lineage>
        <taxon>Bacteria</taxon>
        <taxon>Pseudomonadati</taxon>
        <taxon>Planctomycetota</taxon>
        <taxon>Planctomycetia</taxon>
        <taxon>Pirellulales</taxon>
        <taxon>Pirellulaceae</taxon>
        <taxon>Neorhodopirellula</taxon>
    </lineage>
</organism>
<comment type="caution">
    <text evidence="2">The sequence shown here is derived from an EMBL/GenBank/DDBJ whole genome shotgun (WGS) entry which is preliminary data.</text>
</comment>
<gene>
    <name evidence="2" type="ORF">SAMN06265222_101298</name>
</gene>
<dbReference type="Gene3D" id="3.90.550.10">
    <property type="entry name" value="Spore Coat Polysaccharide Biosynthesis Protein SpsA, Chain A"/>
    <property type="match status" value="1"/>
</dbReference>
<proteinExistence type="predicted"/>
<keyword evidence="2" id="KW-0808">Transferase</keyword>
<evidence type="ECO:0000313" key="2">
    <source>
        <dbReference type="EMBL" id="SMP39364.1"/>
    </source>
</evidence>
<keyword evidence="3" id="KW-1185">Reference proteome</keyword>
<dbReference type="PANTHER" id="PTHR10859:SF91">
    <property type="entry name" value="DOLICHYL-PHOSPHATE BETA-GLUCOSYLTRANSFERASE"/>
    <property type="match status" value="1"/>
</dbReference>
<dbReference type="InterPro" id="IPR001173">
    <property type="entry name" value="Glyco_trans_2-like"/>
</dbReference>
<reference evidence="2 3" key="1">
    <citation type="submission" date="2017-05" db="EMBL/GenBank/DDBJ databases">
        <authorList>
            <person name="Varghese N."/>
            <person name="Submissions S."/>
        </authorList>
    </citation>
    <scope>NUCLEOTIDE SEQUENCE [LARGE SCALE GENOMIC DNA]</scope>
    <source>
        <strain evidence="2 3">DSM 25457</strain>
    </source>
</reference>
<dbReference type="InterPro" id="IPR029044">
    <property type="entry name" value="Nucleotide-diphossugar_trans"/>
</dbReference>
<feature type="domain" description="Glycosyltransferase 2-like" evidence="1">
    <location>
        <begin position="17"/>
        <end position="90"/>
    </location>
</feature>
<dbReference type="Proteomes" id="UP001158067">
    <property type="component" value="Unassembled WGS sequence"/>
</dbReference>
<dbReference type="GO" id="GO:0016740">
    <property type="term" value="F:transferase activity"/>
    <property type="evidence" value="ECO:0007669"/>
    <property type="project" value="UniProtKB-KW"/>
</dbReference>
<evidence type="ECO:0000259" key="1">
    <source>
        <dbReference type="Pfam" id="PF00535"/>
    </source>
</evidence>
<evidence type="ECO:0000313" key="3">
    <source>
        <dbReference type="Proteomes" id="UP001158067"/>
    </source>
</evidence>
<sequence length="113" mass="12123">MKPASSPSTAPASTSWIVIAAYNEGERLGLTLTKLFHSLRKCSEGKFQVVVVDDGSRDNTHSVAQQHPVWVLQHPLNCGQGAALRTGIGRSSLAPKSRFEGQLESNTLKHAAS</sequence>
<dbReference type="RefSeq" id="WP_283430545.1">
    <property type="nucleotide sequence ID" value="NZ_FXUG01000001.1"/>
</dbReference>
<protein>
    <submittedName>
        <fullName evidence="2">Glycosyl transferase family 2</fullName>
    </submittedName>
</protein>
<name>A0ABY1PQZ3_9BACT</name>
<dbReference type="PANTHER" id="PTHR10859">
    <property type="entry name" value="GLYCOSYL TRANSFERASE"/>
    <property type="match status" value="1"/>
</dbReference>
<dbReference type="Pfam" id="PF00535">
    <property type="entry name" value="Glycos_transf_2"/>
    <property type="match status" value="1"/>
</dbReference>
<dbReference type="SUPFAM" id="SSF53448">
    <property type="entry name" value="Nucleotide-diphospho-sugar transferases"/>
    <property type="match status" value="1"/>
</dbReference>
<accession>A0ABY1PQZ3</accession>
<dbReference type="EMBL" id="FXUG01000001">
    <property type="protein sequence ID" value="SMP39364.1"/>
    <property type="molecule type" value="Genomic_DNA"/>
</dbReference>